<dbReference type="InterPro" id="IPR047951">
    <property type="entry name" value="Transpos_ISL3"/>
</dbReference>
<name>A0A0J7Z837_STRVR</name>
<dbReference type="EMBL" id="LFNT01000037">
    <property type="protein sequence ID" value="KMS71348.1"/>
    <property type="molecule type" value="Genomic_DNA"/>
</dbReference>
<comment type="caution">
    <text evidence="1">The sequence shown here is derived from an EMBL/GenBank/DDBJ whole genome shotgun (WGS) entry which is preliminary data.</text>
</comment>
<gene>
    <name evidence="1" type="ORF">ACM01_27620</name>
</gene>
<dbReference type="PANTHER" id="PTHR33498">
    <property type="entry name" value="TRANSPOSASE FOR INSERTION SEQUENCE ELEMENT IS1557"/>
    <property type="match status" value="1"/>
</dbReference>
<reference evidence="1 2" key="1">
    <citation type="submission" date="2015-06" db="EMBL/GenBank/DDBJ databases">
        <authorList>
            <person name="Ju K.-S."/>
            <person name="Doroghazi J.R."/>
            <person name="Metcalf W.W."/>
        </authorList>
    </citation>
    <scope>NUCLEOTIDE SEQUENCE [LARGE SCALE GENOMIC DNA]</scope>
    <source>
        <strain evidence="1 2">NRRL 3414</strain>
    </source>
</reference>
<protein>
    <submittedName>
        <fullName evidence="1">Transposase</fullName>
    </submittedName>
</protein>
<dbReference type="AlphaFoldDB" id="A0A0J7Z837"/>
<accession>A0A0J7Z837</accession>
<evidence type="ECO:0000313" key="1">
    <source>
        <dbReference type="EMBL" id="KMS71348.1"/>
    </source>
</evidence>
<sequence>MNAGLTLPYHNGRTEDVTTHTKRIMRQMHGRARFDLLRHRILLP</sequence>
<proteinExistence type="predicted"/>
<dbReference type="PATRIC" id="fig|1938.3.peg.6270"/>
<evidence type="ECO:0000313" key="2">
    <source>
        <dbReference type="Proteomes" id="UP000037432"/>
    </source>
</evidence>
<dbReference type="PANTHER" id="PTHR33498:SF1">
    <property type="entry name" value="TRANSPOSASE FOR INSERTION SEQUENCE ELEMENT IS1557"/>
    <property type="match status" value="1"/>
</dbReference>
<organism evidence="1 2">
    <name type="scientific">Streptomyces viridochromogenes</name>
    <dbReference type="NCBI Taxonomy" id="1938"/>
    <lineage>
        <taxon>Bacteria</taxon>
        <taxon>Bacillati</taxon>
        <taxon>Actinomycetota</taxon>
        <taxon>Actinomycetes</taxon>
        <taxon>Kitasatosporales</taxon>
        <taxon>Streptomycetaceae</taxon>
        <taxon>Streptomyces</taxon>
    </lineage>
</organism>
<dbReference type="Proteomes" id="UP000037432">
    <property type="component" value="Unassembled WGS sequence"/>
</dbReference>